<evidence type="ECO:0000313" key="2">
    <source>
        <dbReference type="Proteomes" id="UP000029665"/>
    </source>
</evidence>
<dbReference type="AlphaFoldDB" id="A0A060SQD6"/>
<dbReference type="EMBL" id="CCBP010000200">
    <property type="protein sequence ID" value="CDO74663.1"/>
    <property type="molecule type" value="Genomic_DNA"/>
</dbReference>
<organism evidence="1 2">
    <name type="scientific">Pycnoporus cinnabarinus</name>
    <name type="common">Cinnabar-red polypore</name>
    <name type="synonym">Trametes cinnabarina</name>
    <dbReference type="NCBI Taxonomy" id="5643"/>
    <lineage>
        <taxon>Eukaryota</taxon>
        <taxon>Fungi</taxon>
        <taxon>Dikarya</taxon>
        <taxon>Basidiomycota</taxon>
        <taxon>Agaricomycotina</taxon>
        <taxon>Agaricomycetes</taxon>
        <taxon>Polyporales</taxon>
        <taxon>Polyporaceae</taxon>
        <taxon>Trametes</taxon>
    </lineage>
</organism>
<dbReference type="Pfam" id="PF10294">
    <property type="entry name" value="Methyltransf_16"/>
    <property type="match status" value="1"/>
</dbReference>
<accession>A0A060SQD6</accession>
<dbReference type="GO" id="GO:0008757">
    <property type="term" value="F:S-adenosylmethionine-dependent methyltransferase activity"/>
    <property type="evidence" value="ECO:0007669"/>
    <property type="project" value="UniProtKB-ARBA"/>
</dbReference>
<dbReference type="Proteomes" id="UP000029665">
    <property type="component" value="Unassembled WGS sequence"/>
</dbReference>
<comment type="caution">
    <text evidence="1">The sequence shown here is derived from an EMBL/GenBank/DDBJ whole genome shotgun (WGS) entry which is preliminary data.</text>
</comment>
<dbReference type="InterPro" id="IPR019410">
    <property type="entry name" value="Methyltransf_16"/>
</dbReference>
<dbReference type="HOGENOM" id="CLU_039535_0_0_1"/>
<dbReference type="OMA" id="KETPFWT"/>
<evidence type="ECO:0008006" key="3">
    <source>
        <dbReference type="Google" id="ProtNLM"/>
    </source>
</evidence>
<sequence length="263" mass="29304">MAIERDPNFPSDLDIQPLASASSDADARFDSVAQEGAIRTYGIAGRIWEASHAMLAYLDPESVMDFDPLPPTTTSPDSRHDITAIELGSGTGELGLQEVHATSRRYPTHILCSDLIYFPALLAPLLRSLLHLTSPPFVDEASQKPAVVILSYKMRSLVKETPFWTAFGLWFQFEPVLAKRRRNASSKEYHGEIEEGQLWTRFSPGDPTDETFVLVARRRPESLKWTIPEEDPPLLSGVGAYLSDLPKSDDQFEQLLLMGTDLS</sequence>
<dbReference type="STRING" id="5643.A0A060SQD6"/>
<name>A0A060SQD6_PYCCI</name>
<protein>
    <recommendedName>
        <fullName evidence="3">Methyltransferase</fullName>
    </recommendedName>
</protein>
<keyword evidence="2" id="KW-1185">Reference proteome</keyword>
<evidence type="ECO:0000313" key="1">
    <source>
        <dbReference type="EMBL" id="CDO74663.1"/>
    </source>
</evidence>
<reference evidence="1" key="1">
    <citation type="submission" date="2014-01" db="EMBL/GenBank/DDBJ databases">
        <title>The genome of the white-rot fungus Pycnoporus cinnabarinus: a basidiomycete model with a versatile arsenal for lignocellulosic biomass breakdown.</title>
        <authorList>
            <person name="Levasseur A."/>
            <person name="Lomascolo A."/>
            <person name="Ruiz-Duenas F.J."/>
            <person name="Uzan E."/>
            <person name="Piumi F."/>
            <person name="Kues U."/>
            <person name="Ram A.F.J."/>
            <person name="Murat C."/>
            <person name="Haon M."/>
            <person name="Benoit I."/>
            <person name="Arfi Y."/>
            <person name="Chevret D."/>
            <person name="Drula E."/>
            <person name="Kwon M.J."/>
            <person name="Gouret P."/>
            <person name="Lesage-Meessen L."/>
            <person name="Lombard V."/>
            <person name="Mariette J."/>
            <person name="Noirot C."/>
            <person name="Park J."/>
            <person name="Patyshakuliyeva A."/>
            <person name="Wieneger R.A.B."/>
            <person name="Wosten H.A.B."/>
            <person name="Martin F."/>
            <person name="Coutinho P.M."/>
            <person name="de Vries R."/>
            <person name="Martinez A.T."/>
            <person name="Klopp C."/>
            <person name="Pontarotti P."/>
            <person name="Henrissat B."/>
            <person name="Record E."/>
        </authorList>
    </citation>
    <scope>NUCLEOTIDE SEQUENCE [LARGE SCALE GENOMIC DNA]</scope>
    <source>
        <strain evidence="1">BRFM137</strain>
    </source>
</reference>
<proteinExistence type="predicted"/>
<dbReference type="OrthoDB" id="413520at2759"/>
<dbReference type="InterPro" id="IPR029063">
    <property type="entry name" value="SAM-dependent_MTases_sf"/>
</dbReference>
<gene>
    <name evidence="1" type="ORF">BN946_scf184828.g3</name>
</gene>
<dbReference type="Gene3D" id="3.40.50.150">
    <property type="entry name" value="Vaccinia Virus protein VP39"/>
    <property type="match status" value="2"/>
</dbReference>